<keyword evidence="2" id="KW-0489">Methyltransferase</keyword>
<sequence>MILLDELTWKETFQLLGSNLAARLGLNNRQVVKLVRSGPVVIARLADRDVAVPSERRWRHYRRGWAARLDRLARQQFGVGEVVFVKPGQTVFDIGANVGEFSTAMADLGARVYAIEGDPTVMKCLEHNMAKTAGVHLSQTVIWKTSGEVTFYSVPKDADSSTIAPLATEGFEAMTLPALSLDDLARSLGIESIDLIKCDAEGAEPEVIEGGQQILRHTRQVAFDTGAERQGQETSDTCETMLKDLGFRVFHQTRRGRKITFGIRD</sequence>
<proteinExistence type="predicted"/>
<keyword evidence="3" id="KW-1185">Reference proteome</keyword>
<dbReference type="GO" id="GO:0032259">
    <property type="term" value="P:methylation"/>
    <property type="evidence" value="ECO:0007669"/>
    <property type="project" value="UniProtKB-KW"/>
</dbReference>
<dbReference type="RefSeq" id="WP_125326646.1">
    <property type="nucleotide sequence ID" value="NZ_CP034328.1"/>
</dbReference>
<reference evidence="2 3" key="1">
    <citation type="submission" date="2018-12" db="EMBL/GenBank/DDBJ databases">
        <title>Complete genome sequencing of Tabrizicola sp. K13M18.</title>
        <authorList>
            <person name="Bae J.-W."/>
        </authorList>
    </citation>
    <scope>NUCLEOTIDE SEQUENCE [LARGE SCALE GENOMIC DNA]</scope>
    <source>
        <strain evidence="2 3">K13M18</strain>
    </source>
</reference>
<organism evidence="2 3">
    <name type="scientific">Tabrizicola piscis</name>
    <dbReference type="NCBI Taxonomy" id="2494374"/>
    <lineage>
        <taxon>Bacteria</taxon>
        <taxon>Pseudomonadati</taxon>
        <taxon>Pseudomonadota</taxon>
        <taxon>Alphaproteobacteria</taxon>
        <taxon>Rhodobacterales</taxon>
        <taxon>Paracoccaceae</taxon>
        <taxon>Tabrizicola</taxon>
    </lineage>
</organism>
<dbReference type="InterPro" id="IPR052514">
    <property type="entry name" value="SAM-dependent_MTase"/>
</dbReference>
<dbReference type="EMBL" id="CP034328">
    <property type="protein sequence ID" value="AZL60454.1"/>
    <property type="molecule type" value="Genomic_DNA"/>
</dbReference>
<dbReference type="InterPro" id="IPR029063">
    <property type="entry name" value="SAM-dependent_MTases_sf"/>
</dbReference>
<dbReference type="NCBIfam" id="TIGR01444">
    <property type="entry name" value="fkbM_fam"/>
    <property type="match status" value="1"/>
</dbReference>
<dbReference type="InterPro" id="IPR006342">
    <property type="entry name" value="FkbM_mtfrase"/>
</dbReference>
<name>A0A3S8UA13_9RHOB</name>
<keyword evidence="2" id="KW-0808">Transferase</keyword>
<dbReference type="Proteomes" id="UP000282002">
    <property type="component" value="Chromosome"/>
</dbReference>
<dbReference type="Pfam" id="PF05050">
    <property type="entry name" value="Methyltransf_21"/>
    <property type="match status" value="1"/>
</dbReference>
<dbReference type="SUPFAM" id="SSF53335">
    <property type="entry name" value="S-adenosyl-L-methionine-dependent methyltransferases"/>
    <property type="match status" value="1"/>
</dbReference>
<dbReference type="PANTHER" id="PTHR34203:SF15">
    <property type="entry name" value="SLL1173 PROTEIN"/>
    <property type="match status" value="1"/>
</dbReference>
<gene>
    <name evidence="2" type="ORF">EI545_17475</name>
</gene>
<evidence type="ECO:0000313" key="3">
    <source>
        <dbReference type="Proteomes" id="UP000282002"/>
    </source>
</evidence>
<dbReference type="OrthoDB" id="4104638at2"/>
<dbReference type="KEGG" id="taw:EI545_17475"/>
<evidence type="ECO:0000313" key="2">
    <source>
        <dbReference type="EMBL" id="AZL60454.1"/>
    </source>
</evidence>
<feature type="domain" description="Methyltransferase FkbM" evidence="1">
    <location>
        <begin position="93"/>
        <end position="249"/>
    </location>
</feature>
<dbReference type="AlphaFoldDB" id="A0A3S8UA13"/>
<dbReference type="PANTHER" id="PTHR34203">
    <property type="entry name" value="METHYLTRANSFERASE, FKBM FAMILY PROTEIN"/>
    <property type="match status" value="1"/>
</dbReference>
<dbReference type="Gene3D" id="3.40.50.150">
    <property type="entry name" value="Vaccinia Virus protein VP39"/>
    <property type="match status" value="1"/>
</dbReference>
<protein>
    <submittedName>
        <fullName evidence="2">FkbM family methyltransferase</fullName>
    </submittedName>
</protein>
<dbReference type="GO" id="GO:0008168">
    <property type="term" value="F:methyltransferase activity"/>
    <property type="evidence" value="ECO:0007669"/>
    <property type="project" value="UniProtKB-KW"/>
</dbReference>
<accession>A0A3S8UA13</accession>
<evidence type="ECO:0000259" key="1">
    <source>
        <dbReference type="Pfam" id="PF05050"/>
    </source>
</evidence>